<dbReference type="AlphaFoldDB" id="A0A5B0PDZ5"/>
<dbReference type="EMBL" id="VSWC01000054">
    <property type="protein sequence ID" value="KAA1099825.1"/>
    <property type="molecule type" value="Genomic_DNA"/>
</dbReference>
<comment type="caution">
    <text evidence="2">The sequence shown here is derived from an EMBL/GenBank/DDBJ whole genome shotgun (WGS) entry which is preliminary data.</text>
</comment>
<protein>
    <submittedName>
        <fullName evidence="2">Uncharacterized protein</fullName>
    </submittedName>
</protein>
<evidence type="ECO:0000313" key="5">
    <source>
        <dbReference type="Proteomes" id="UP000325313"/>
    </source>
</evidence>
<accession>A0A5B0PDZ5</accession>
<feature type="compositionally biased region" description="Polar residues" evidence="1">
    <location>
        <begin position="46"/>
        <end position="58"/>
    </location>
</feature>
<dbReference type="EMBL" id="VDEP01000004">
    <property type="protein sequence ID" value="KAA1137906.1"/>
    <property type="molecule type" value="Genomic_DNA"/>
</dbReference>
<evidence type="ECO:0000313" key="4">
    <source>
        <dbReference type="Proteomes" id="UP000324748"/>
    </source>
</evidence>
<name>A0A5B0PDZ5_PUCGR</name>
<evidence type="ECO:0000313" key="2">
    <source>
        <dbReference type="EMBL" id="KAA1099825.1"/>
    </source>
</evidence>
<gene>
    <name evidence="2" type="ORF">PGT21_022073</name>
    <name evidence="3" type="ORF">PGTUg99_000161</name>
</gene>
<keyword evidence="4" id="KW-1185">Reference proteome</keyword>
<dbReference type="Proteomes" id="UP000324748">
    <property type="component" value="Unassembled WGS sequence"/>
</dbReference>
<reference evidence="4 5" key="1">
    <citation type="submission" date="2019-05" db="EMBL/GenBank/DDBJ databases">
        <title>Emergence of the Ug99 lineage of the wheat stem rust pathogen through somatic hybridization.</title>
        <authorList>
            <person name="Li F."/>
            <person name="Upadhyaya N.M."/>
            <person name="Sperschneider J."/>
            <person name="Matny O."/>
            <person name="Nguyen-Phuc H."/>
            <person name="Mago R."/>
            <person name="Raley C."/>
            <person name="Miller M.E."/>
            <person name="Silverstein K.A.T."/>
            <person name="Henningsen E."/>
            <person name="Hirsch C.D."/>
            <person name="Visser B."/>
            <person name="Pretorius Z.A."/>
            <person name="Steffenson B.J."/>
            <person name="Schwessinger B."/>
            <person name="Dodds P.N."/>
            <person name="Figueroa M."/>
        </authorList>
    </citation>
    <scope>NUCLEOTIDE SEQUENCE [LARGE SCALE GENOMIC DNA]</scope>
    <source>
        <strain evidence="2">21-0</strain>
        <strain evidence="3 5">Ug99</strain>
    </source>
</reference>
<dbReference type="Proteomes" id="UP000325313">
    <property type="component" value="Unassembled WGS sequence"/>
</dbReference>
<evidence type="ECO:0000313" key="3">
    <source>
        <dbReference type="EMBL" id="KAA1137906.1"/>
    </source>
</evidence>
<organism evidence="2 4">
    <name type="scientific">Puccinia graminis f. sp. tritici</name>
    <dbReference type="NCBI Taxonomy" id="56615"/>
    <lineage>
        <taxon>Eukaryota</taxon>
        <taxon>Fungi</taxon>
        <taxon>Dikarya</taxon>
        <taxon>Basidiomycota</taxon>
        <taxon>Pucciniomycotina</taxon>
        <taxon>Pucciniomycetes</taxon>
        <taxon>Pucciniales</taxon>
        <taxon>Pucciniaceae</taxon>
        <taxon>Puccinia</taxon>
    </lineage>
</organism>
<sequence length="58" mass="6538">MVKFAIPESRTGHLKTKKKMTRSNQLTSIRKTDLFTTPPHPRRSGANISNSHNALPHT</sequence>
<feature type="region of interest" description="Disordered" evidence="1">
    <location>
        <begin position="13"/>
        <end position="58"/>
    </location>
</feature>
<evidence type="ECO:0000256" key="1">
    <source>
        <dbReference type="SAM" id="MobiDB-lite"/>
    </source>
</evidence>
<proteinExistence type="predicted"/>